<gene>
    <name evidence="2" type="ORF">KQI88_12980</name>
</gene>
<feature type="transmembrane region" description="Helical" evidence="1">
    <location>
        <begin position="451"/>
        <end position="470"/>
    </location>
</feature>
<keyword evidence="2" id="KW-0762">Sugar transport</keyword>
<feature type="transmembrane region" description="Helical" evidence="1">
    <location>
        <begin position="355"/>
        <end position="383"/>
    </location>
</feature>
<protein>
    <submittedName>
        <fullName evidence="2">PTS sugar transporter</fullName>
    </submittedName>
</protein>
<reference evidence="2 3" key="1">
    <citation type="submission" date="2021-06" db="EMBL/GenBank/DDBJ databases">
        <authorList>
            <person name="Sun Q."/>
            <person name="Li D."/>
        </authorList>
    </citation>
    <scope>NUCLEOTIDE SEQUENCE [LARGE SCALE GENOMIC DNA]</scope>
    <source>
        <strain evidence="2 3">MSJ-5</strain>
    </source>
</reference>
<dbReference type="EMBL" id="JAHLQK010000005">
    <property type="protein sequence ID" value="MBU5677328.1"/>
    <property type="molecule type" value="Genomic_DNA"/>
</dbReference>
<keyword evidence="3" id="KW-1185">Reference proteome</keyword>
<feature type="transmembrane region" description="Helical" evidence="1">
    <location>
        <begin position="395"/>
        <end position="416"/>
    </location>
</feature>
<evidence type="ECO:0000313" key="3">
    <source>
        <dbReference type="Proteomes" id="UP000779508"/>
    </source>
</evidence>
<name>A0ABS6G4M5_9FIRM</name>
<keyword evidence="1" id="KW-0472">Membrane</keyword>
<feature type="transmembrane region" description="Helical" evidence="1">
    <location>
        <begin position="422"/>
        <end position="439"/>
    </location>
</feature>
<accession>A0ABS6G4M5</accession>
<evidence type="ECO:0000313" key="2">
    <source>
        <dbReference type="EMBL" id="MBU5677328.1"/>
    </source>
</evidence>
<feature type="transmembrane region" description="Helical" evidence="1">
    <location>
        <begin position="236"/>
        <end position="257"/>
    </location>
</feature>
<organism evidence="2 3">
    <name type="scientific">Alkaliphilus flagellatus</name>
    <dbReference type="NCBI Taxonomy" id="2841507"/>
    <lineage>
        <taxon>Bacteria</taxon>
        <taxon>Bacillati</taxon>
        <taxon>Bacillota</taxon>
        <taxon>Clostridia</taxon>
        <taxon>Peptostreptococcales</taxon>
        <taxon>Natronincolaceae</taxon>
        <taxon>Alkaliphilus</taxon>
    </lineage>
</organism>
<keyword evidence="2" id="KW-0813">Transport</keyword>
<feature type="transmembrane region" description="Helical" evidence="1">
    <location>
        <begin position="490"/>
        <end position="512"/>
    </location>
</feature>
<keyword evidence="1" id="KW-0812">Transmembrane</keyword>
<keyword evidence="1" id="KW-1133">Transmembrane helix</keyword>
<dbReference type="Proteomes" id="UP000779508">
    <property type="component" value="Unassembled WGS sequence"/>
</dbReference>
<feature type="transmembrane region" description="Helical" evidence="1">
    <location>
        <begin position="309"/>
        <end position="335"/>
    </location>
</feature>
<sequence length="522" mass="54564">MKKRIAIIGSSGGNLYNLGGKEPRKLLGEIQIQASASEVEVVEVQFIAAQASMDYVKENTKARLFYWDDAEKNITCTDEDTLENINKKASDYDERLSIKISNGEIDGLVVMSCDPNGTNIKAIEAATLNKIPIVGTGGTSMATISSLGGNVISTSGTTGTTNRTRAVAAISALSKFWSLKYKPVIGGGSQQTQEDGNIFSRISFRGIMMAAIPGFISMALILALSKIPLFAELGDVFNVLIGALPVIVAVIASKQVSGLDEVGIVAGVVAGSLSTKGGLIGGIIGGILAGILAFYFIKQCFKWNFPATTANIVAGGLSGLISGLIVYFLIAPIALKFGDGIRLAIETATGYNLALAGALAGILIWPAIIGGVYHAAILPIVLLEMEKTGMSFLGAIDMTSLVMVSAGIMLANIVFPKEKSEATIAAPGFFINIVFGTFVEAAYPFMFSNKMVMLGAILSAGLSGLMVGIFNVKGTAYVPALVAPTLSSNSIGFLISMLVGLTSAFIFTVFANKLSRNVSSNK</sequence>
<evidence type="ECO:0000256" key="1">
    <source>
        <dbReference type="SAM" id="Phobius"/>
    </source>
</evidence>
<comment type="caution">
    <text evidence="2">The sequence shown here is derived from an EMBL/GenBank/DDBJ whole genome shotgun (WGS) entry which is preliminary data.</text>
</comment>
<feature type="transmembrane region" description="Helical" evidence="1">
    <location>
        <begin position="277"/>
        <end position="297"/>
    </location>
</feature>
<proteinExistence type="predicted"/>
<feature type="transmembrane region" description="Helical" evidence="1">
    <location>
        <begin position="202"/>
        <end position="224"/>
    </location>
</feature>
<dbReference type="RefSeq" id="WP_216418012.1">
    <property type="nucleotide sequence ID" value="NZ_JAHLQK010000005.1"/>
</dbReference>